<keyword evidence="4" id="KW-1185">Reference proteome</keyword>
<sequence>MELRRAAICHECLSALRQPVRTSTTTRFAPISLYIQQSSSRRALSARAHNERLRSTGRSAPKSSHSPIGILESLLIAARSTHTVSSVDLNALHNRVSTLANSALRPDDGKLPEEQRVLYVLEQFDALAQSLIDGHNADAAKTAGADGGGDGKADNMTTATSALLGSVNARNYPAFISKASVLNLISERAEELLRHPNIFITPAILRSYVDLQTLLHRPASFPDIFHLYAHKPLPQQAAQPNASITYQPAAPDKISAAVDSKTANTALASAITAHNLPLAIDIINTTLCTPAFKKSKILRQLAIPISGLAIAPLAAYTLSAQFGEWQNTMDPSYATGVAMAGILTYVASVTSIGYVAITTANDQMDRVTWAQGVPLWERWIREEERAAIDLVAGKWGFQGLEKRGEEEGVEWEGLREFVGLRAMVLDRAELLEGME</sequence>
<gene>
    <name evidence="3" type="ORF">LTR36_001087</name>
</gene>
<keyword evidence="2" id="KW-0472">Membrane</keyword>
<feature type="region of interest" description="Disordered" evidence="1">
    <location>
        <begin position="45"/>
        <end position="65"/>
    </location>
</feature>
<keyword evidence="2" id="KW-0812">Transmembrane</keyword>
<protein>
    <submittedName>
        <fullName evidence="3">Uncharacterized protein</fullName>
    </submittedName>
</protein>
<dbReference type="EMBL" id="JAVFHQ010000011">
    <property type="protein sequence ID" value="KAK4547431.1"/>
    <property type="molecule type" value="Genomic_DNA"/>
</dbReference>
<accession>A0AAV9JR32</accession>
<evidence type="ECO:0000256" key="1">
    <source>
        <dbReference type="SAM" id="MobiDB-lite"/>
    </source>
</evidence>
<evidence type="ECO:0000313" key="4">
    <source>
        <dbReference type="Proteomes" id="UP001324427"/>
    </source>
</evidence>
<proteinExistence type="predicted"/>
<name>A0AAV9JR32_9PEZI</name>
<comment type="caution">
    <text evidence="3">The sequence shown here is derived from an EMBL/GenBank/DDBJ whole genome shotgun (WGS) entry which is preliminary data.</text>
</comment>
<feature type="transmembrane region" description="Helical" evidence="2">
    <location>
        <begin position="334"/>
        <end position="357"/>
    </location>
</feature>
<evidence type="ECO:0000256" key="2">
    <source>
        <dbReference type="SAM" id="Phobius"/>
    </source>
</evidence>
<dbReference type="AlphaFoldDB" id="A0AAV9JR32"/>
<keyword evidence="2" id="KW-1133">Transmembrane helix</keyword>
<organism evidence="3 4">
    <name type="scientific">Oleoguttula mirabilis</name>
    <dbReference type="NCBI Taxonomy" id="1507867"/>
    <lineage>
        <taxon>Eukaryota</taxon>
        <taxon>Fungi</taxon>
        <taxon>Dikarya</taxon>
        <taxon>Ascomycota</taxon>
        <taxon>Pezizomycotina</taxon>
        <taxon>Dothideomycetes</taxon>
        <taxon>Dothideomycetidae</taxon>
        <taxon>Mycosphaerellales</taxon>
        <taxon>Teratosphaeriaceae</taxon>
        <taxon>Oleoguttula</taxon>
    </lineage>
</organism>
<feature type="transmembrane region" description="Helical" evidence="2">
    <location>
        <begin position="301"/>
        <end position="322"/>
    </location>
</feature>
<feature type="compositionally biased region" description="Polar residues" evidence="1">
    <location>
        <begin position="56"/>
        <end position="65"/>
    </location>
</feature>
<reference evidence="3 4" key="1">
    <citation type="submission" date="2021-11" db="EMBL/GenBank/DDBJ databases">
        <title>Black yeast isolated from Biological Soil Crust.</title>
        <authorList>
            <person name="Kurbessoian T."/>
        </authorList>
    </citation>
    <scope>NUCLEOTIDE SEQUENCE [LARGE SCALE GENOMIC DNA]</scope>
    <source>
        <strain evidence="3 4">CCFEE 5522</strain>
    </source>
</reference>
<dbReference type="Proteomes" id="UP001324427">
    <property type="component" value="Unassembled WGS sequence"/>
</dbReference>
<evidence type="ECO:0000313" key="3">
    <source>
        <dbReference type="EMBL" id="KAK4547431.1"/>
    </source>
</evidence>